<dbReference type="Gene3D" id="1.10.287.820">
    <property type="entry name" value="Acid-sensing ion channel domain"/>
    <property type="match status" value="1"/>
</dbReference>
<keyword evidence="14" id="KW-1185">Reference proteome</keyword>
<dbReference type="GO" id="GO:0015280">
    <property type="term" value="F:ligand-gated sodium channel activity"/>
    <property type="evidence" value="ECO:0007669"/>
    <property type="project" value="TreeGrafter"/>
</dbReference>
<dbReference type="InterPro" id="IPR020903">
    <property type="entry name" value="ENaC_CS"/>
</dbReference>
<keyword evidence="3 12" id="KW-0813">Transport</keyword>
<dbReference type="Pfam" id="PF00858">
    <property type="entry name" value="ASC"/>
    <property type="match status" value="1"/>
</dbReference>
<evidence type="ECO:0000256" key="6">
    <source>
        <dbReference type="ARBA" id="ARBA00022989"/>
    </source>
</evidence>
<dbReference type="Proteomes" id="UP001162156">
    <property type="component" value="Unassembled WGS sequence"/>
</dbReference>
<dbReference type="InterPro" id="IPR001873">
    <property type="entry name" value="ENaC"/>
</dbReference>
<dbReference type="PANTHER" id="PTHR11690">
    <property type="entry name" value="AMILORIDE-SENSITIVE SODIUM CHANNEL-RELATED"/>
    <property type="match status" value="1"/>
</dbReference>
<evidence type="ECO:0000313" key="14">
    <source>
        <dbReference type="Proteomes" id="UP001162156"/>
    </source>
</evidence>
<sequence length="81" mass="9342">MKLIPLDQISLTAVTPDITTTSDTIKSYAPLKRNCYFPNEKSLKYFKVYAQQNCQIECKTNYTLNKCGCVNFYMPSKFIVI</sequence>
<dbReference type="GO" id="GO:0005886">
    <property type="term" value="C:plasma membrane"/>
    <property type="evidence" value="ECO:0007669"/>
    <property type="project" value="TreeGrafter"/>
</dbReference>
<keyword evidence="7" id="KW-0915">Sodium</keyword>
<reference evidence="13" key="1">
    <citation type="journal article" date="2023" name="Insect Mol. Biol.">
        <title>Genome sequencing provides insights into the evolution of gene families encoding plant cell wall-degrading enzymes in longhorned beetles.</title>
        <authorList>
            <person name="Shin N.R."/>
            <person name="Okamura Y."/>
            <person name="Kirsch R."/>
            <person name="Pauchet Y."/>
        </authorList>
    </citation>
    <scope>NUCLEOTIDE SEQUENCE</scope>
    <source>
        <strain evidence="13">RBIC_L_NR</strain>
    </source>
</reference>
<keyword evidence="4 12" id="KW-0894">Sodium channel</keyword>
<accession>A0AAV8XFJ5</accession>
<evidence type="ECO:0000256" key="2">
    <source>
        <dbReference type="ARBA" id="ARBA00007193"/>
    </source>
</evidence>
<keyword evidence="10 12" id="KW-0739">Sodium transport</keyword>
<organism evidence="13 14">
    <name type="scientific">Rhamnusium bicolor</name>
    <dbReference type="NCBI Taxonomy" id="1586634"/>
    <lineage>
        <taxon>Eukaryota</taxon>
        <taxon>Metazoa</taxon>
        <taxon>Ecdysozoa</taxon>
        <taxon>Arthropoda</taxon>
        <taxon>Hexapoda</taxon>
        <taxon>Insecta</taxon>
        <taxon>Pterygota</taxon>
        <taxon>Neoptera</taxon>
        <taxon>Endopterygota</taxon>
        <taxon>Coleoptera</taxon>
        <taxon>Polyphaga</taxon>
        <taxon>Cucujiformia</taxon>
        <taxon>Chrysomeloidea</taxon>
        <taxon>Cerambycidae</taxon>
        <taxon>Lepturinae</taxon>
        <taxon>Rhagiini</taxon>
        <taxon>Rhamnusium</taxon>
    </lineage>
</organism>
<evidence type="ECO:0000256" key="8">
    <source>
        <dbReference type="ARBA" id="ARBA00023065"/>
    </source>
</evidence>
<proteinExistence type="inferred from homology"/>
<keyword evidence="11 12" id="KW-0407">Ion channel</keyword>
<keyword evidence="5 12" id="KW-0812">Transmembrane</keyword>
<dbReference type="PANTHER" id="PTHR11690:SF288">
    <property type="entry name" value="AMILORIDE-SENSITIVE NA+ CHANNEL-RELATED"/>
    <property type="match status" value="1"/>
</dbReference>
<dbReference type="PROSITE" id="PS01206">
    <property type="entry name" value="ASC"/>
    <property type="match status" value="1"/>
</dbReference>
<evidence type="ECO:0000313" key="13">
    <source>
        <dbReference type="EMBL" id="KAJ8937726.1"/>
    </source>
</evidence>
<evidence type="ECO:0000256" key="1">
    <source>
        <dbReference type="ARBA" id="ARBA00004141"/>
    </source>
</evidence>
<evidence type="ECO:0000256" key="12">
    <source>
        <dbReference type="RuleBase" id="RU000679"/>
    </source>
</evidence>
<dbReference type="EMBL" id="JANEYF010003279">
    <property type="protein sequence ID" value="KAJ8937726.1"/>
    <property type="molecule type" value="Genomic_DNA"/>
</dbReference>
<comment type="caution">
    <text evidence="13">The sequence shown here is derived from an EMBL/GenBank/DDBJ whole genome shotgun (WGS) entry which is preliminary data.</text>
</comment>
<name>A0AAV8XFJ5_9CUCU</name>
<keyword evidence="6" id="KW-1133">Transmembrane helix</keyword>
<keyword evidence="8 12" id="KW-0406">Ion transport</keyword>
<gene>
    <name evidence="13" type="ORF">NQ314_011746</name>
</gene>
<evidence type="ECO:0000256" key="9">
    <source>
        <dbReference type="ARBA" id="ARBA00023136"/>
    </source>
</evidence>
<comment type="similarity">
    <text evidence="2 12">Belongs to the amiloride-sensitive sodium channel (TC 1.A.6) family.</text>
</comment>
<evidence type="ECO:0000256" key="5">
    <source>
        <dbReference type="ARBA" id="ARBA00022692"/>
    </source>
</evidence>
<comment type="subcellular location">
    <subcellularLocation>
        <location evidence="1">Membrane</location>
        <topology evidence="1">Multi-pass membrane protein</topology>
    </subcellularLocation>
</comment>
<evidence type="ECO:0000256" key="11">
    <source>
        <dbReference type="ARBA" id="ARBA00023303"/>
    </source>
</evidence>
<protein>
    <submittedName>
        <fullName evidence="13">Uncharacterized protein</fullName>
    </submittedName>
</protein>
<keyword evidence="9" id="KW-0472">Membrane</keyword>
<evidence type="ECO:0000256" key="3">
    <source>
        <dbReference type="ARBA" id="ARBA00022448"/>
    </source>
</evidence>
<evidence type="ECO:0000256" key="10">
    <source>
        <dbReference type="ARBA" id="ARBA00023201"/>
    </source>
</evidence>
<evidence type="ECO:0000256" key="4">
    <source>
        <dbReference type="ARBA" id="ARBA00022461"/>
    </source>
</evidence>
<evidence type="ECO:0000256" key="7">
    <source>
        <dbReference type="ARBA" id="ARBA00023053"/>
    </source>
</evidence>
<dbReference type="AlphaFoldDB" id="A0AAV8XFJ5"/>